<dbReference type="PANTHER" id="PTHR34985:SF1">
    <property type="entry name" value="SLR0554 PROTEIN"/>
    <property type="match status" value="1"/>
</dbReference>
<sequence length="467" mass="54069">MEKKLTSLMQEADQLNSTKIVEIEPWKEQFLKTDKGTMRSSSSKNVFLILQNDARLKDLLQYNEFSEQLQKLKPNYSLDTKPGDWLDSDDSKLKLFIEDNYNYVPTKDAISDAIVKFAMDHSFNPVKQRIESVTWDGVKRVETFFIDYLGTEDTEYTREICKRWLTGAVARVYNPGVKFEIVPILFGGQGIGKSTLVGSIYRDYFLDELESMGKTKDDFQQLKGKWIVEIGELSAMRRTDVDHVKAFISAQFDNYRPSYGHYTTDHPRKIAFIGTSNPPEFLKDKTGNRRFFPIECNVQEKKKDPFNIDDADILQVLAEAKVLYNNGGQIFITDSLQKIAEKYQKDAMVQDPSEEQILSYLDMPVPVNWNEYPAENKRYYFNDYMNDRTCVDMDKKPVKETTTIDQVTTNEILQVAFHISNDQLISASRGNVGKQISDVMNSLQDTWQRSTNVRINKTKRGRGYKRK</sequence>
<dbReference type="InterPro" id="IPR007936">
    <property type="entry name" value="VapE-like_dom"/>
</dbReference>
<dbReference type="Proteomes" id="UP000310673">
    <property type="component" value="Chromosome"/>
</dbReference>
<dbReference type="RefSeq" id="WP_057812140.1">
    <property type="nucleotide sequence ID" value="NZ_CP040736.1"/>
</dbReference>
<dbReference type="STRING" id="1423818.FC88_GL000444"/>
<gene>
    <name evidence="2" type="ORF">FG051_07865</name>
</gene>
<dbReference type="Pfam" id="PF05272">
    <property type="entry name" value="VapE-like_dom"/>
    <property type="match status" value="1"/>
</dbReference>
<dbReference type="InterPro" id="IPR027417">
    <property type="entry name" value="P-loop_NTPase"/>
</dbReference>
<dbReference type="AlphaFoldDB" id="A0A5B7T3W0"/>
<dbReference type="KEGG" id="lft:FG051_07865"/>
<evidence type="ECO:0000313" key="2">
    <source>
        <dbReference type="EMBL" id="QCX25032.1"/>
    </source>
</evidence>
<accession>A0A5B7T3W0</accession>
<name>A0A5B7T3W0_9LACO</name>
<dbReference type="EMBL" id="CP040736">
    <property type="protein sequence ID" value="QCX25032.1"/>
    <property type="molecule type" value="Genomic_DNA"/>
</dbReference>
<protein>
    <submittedName>
        <fullName evidence="2">Virulence protein</fullName>
    </submittedName>
</protein>
<evidence type="ECO:0000313" key="3">
    <source>
        <dbReference type="Proteomes" id="UP000310673"/>
    </source>
</evidence>
<feature type="domain" description="Virulence-associated protein E-like" evidence="1">
    <location>
        <begin position="130"/>
        <end position="348"/>
    </location>
</feature>
<dbReference type="SUPFAM" id="SSF52540">
    <property type="entry name" value="P-loop containing nucleoside triphosphate hydrolases"/>
    <property type="match status" value="1"/>
</dbReference>
<dbReference type="PANTHER" id="PTHR34985">
    <property type="entry name" value="SLR0554 PROTEIN"/>
    <property type="match status" value="1"/>
</dbReference>
<organism evidence="2 3">
    <name type="scientific">Companilactobacillus futsaii</name>
    <dbReference type="NCBI Taxonomy" id="938155"/>
    <lineage>
        <taxon>Bacteria</taxon>
        <taxon>Bacillati</taxon>
        <taxon>Bacillota</taxon>
        <taxon>Bacilli</taxon>
        <taxon>Lactobacillales</taxon>
        <taxon>Lactobacillaceae</taxon>
        <taxon>Companilactobacillus</taxon>
    </lineage>
</organism>
<evidence type="ECO:0000259" key="1">
    <source>
        <dbReference type="Pfam" id="PF05272"/>
    </source>
</evidence>
<reference evidence="2 3" key="1">
    <citation type="submission" date="2019-05" db="EMBL/GenBank/DDBJ databases">
        <title>Genome Sequence of Lactobacillus futsaii Y97, a Potential Probiotic Strain Isolated from the Futsai of Taiwan.</title>
        <authorList>
            <person name="Du X."/>
        </authorList>
    </citation>
    <scope>NUCLEOTIDE SEQUENCE [LARGE SCALE GENOMIC DNA]</scope>
    <source>
        <strain evidence="2 3">Y97</strain>
    </source>
</reference>
<proteinExistence type="predicted"/>